<dbReference type="Proteomes" id="UP001482620">
    <property type="component" value="Unassembled WGS sequence"/>
</dbReference>
<comment type="caution">
    <text evidence="1">The sequence shown here is derived from an EMBL/GenBank/DDBJ whole genome shotgun (WGS) entry which is preliminary data.</text>
</comment>
<keyword evidence="2" id="KW-1185">Reference proteome</keyword>
<evidence type="ECO:0000313" key="1">
    <source>
        <dbReference type="EMBL" id="MEQ2250195.1"/>
    </source>
</evidence>
<dbReference type="EMBL" id="JAHRIQ010089267">
    <property type="protein sequence ID" value="MEQ2250195.1"/>
    <property type="molecule type" value="Genomic_DNA"/>
</dbReference>
<protein>
    <submittedName>
        <fullName evidence="1">Uncharacterized protein</fullName>
    </submittedName>
</protein>
<name>A0ABV0UYL9_9TELE</name>
<sequence length="107" mass="12316">MAVGPNNPRISLSPEALIKLFSDLQSTSKNVCQLLKFAEDLSPKQKDVGNHLKKFIRQRDDIKLQKFMRFCTGSVLIVTHSNFLEFQDMTAFTRRPVGHMWRYSANS</sequence>
<organism evidence="1 2">
    <name type="scientific">Ilyodon furcidens</name>
    <name type="common">goldbreast splitfin</name>
    <dbReference type="NCBI Taxonomy" id="33524"/>
    <lineage>
        <taxon>Eukaryota</taxon>
        <taxon>Metazoa</taxon>
        <taxon>Chordata</taxon>
        <taxon>Craniata</taxon>
        <taxon>Vertebrata</taxon>
        <taxon>Euteleostomi</taxon>
        <taxon>Actinopterygii</taxon>
        <taxon>Neopterygii</taxon>
        <taxon>Teleostei</taxon>
        <taxon>Neoteleostei</taxon>
        <taxon>Acanthomorphata</taxon>
        <taxon>Ovalentaria</taxon>
        <taxon>Atherinomorphae</taxon>
        <taxon>Cyprinodontiformes</taxon>
        <taxon>Goodeidae</taxon>
        <taxon>Ilyodon</taxon>
    </lineage>
</organism>
<gene>
    <name evidence="1" type="ORF">ILYODFUR_037341</name>
</gene>
<reference evidence="1 2" key="1">
    <citation type="submission" date="2021-06" db="EMBL/GenBank/DDBJ databases">
        <authorList>
            <person name="Palmer J.M."/>
        </authorList>
    </citation>
    <scope>NUCLEOTIDE SEQUENCE [LARGE SCALE GENOMIC DNA]</scope>
    <source>
        <strain evidence="2">if_2019</strain>
        <tissue evidence="1">Muscle</tissue>
    </source>
</reference>
<evidence type="ECO:0000313" key="2">
    <source>
        <dbReference type="Proteomes" id="UP001482620"/>
    </source>
</evidence>
<accession>A0ABV0UYL9</accession>
<proteinExistence type="predicted"/>